<dbReference type="GO" id="GO:0006312">
    <property type="term" value="P:mitotic recombination"/>
    <property type="evidence" value="ECO:0007669"/>
    <property type="project" value="TreeGrafter"/>
</dbReference>
<dbReference type="PIRSF" id="PIRSF005813">
    <property type="entry name" value="MSH2"/>
    <property type="match status" value="1"/>
</dbReference>
<dbReference type="InterPro" id="IPR007860">
    <property type="entry name" value="DNA_mmatch_repair_MutS_con_dom"/>
</dbReference>
<keyword evidence="14" id="KW-1185">Reference proteome</keyword>
<dbReference type="InterPro" id="IPR007861">
    <property type="entry name" value="DNA_mismatch_repair_MutS_clamp"/>
</dbReference>
<dbReference type="PANTHER" id="PTHR11361:SF35">
    <property type="entry name" value="DNA MISMATCH REPAIR PROTEIN MSH2"/>
    <property type="match status" value="1"/>
</dbReference>
<dbReference type="InterPro" id="IPR016151">
    <property type="entry name" value="DNA_mismatch_repair_MutS_N"/>
</dbReference>
<comment type="function">
    <text evidence="9">Component of the post-replicative DNA mismatch repair system (MMR).</text>
</comment>
<dbReference type="AlphaFoldDB" id="A0A1V9X694"/>
<accession>A0A1V9X694</accession>
<evidence type="ECO:0000256" key="7">
    <source>
        <dbReference type="ARBA" id="ARBA00023204"/>
    </source>
</evidence>
<comment type="subcellular location">
    <subcellularLocation>
        <location evidence="1">Nucleus</location>
    </subcellularLocation>
</comment>
<dbReference type="SMART" id="SM00533">
    <property type="entry name" value="MUTSd"/>
    <property type="match status" value="1"/>
</dbReference>
<dbReference type="Pfam" id="PF05192">
    <property type="entry name" value="MutS_III"/>
    <property type="match status" value="1"/>
</dbReference>
<keyword evidence="4 9" id="KW-0227">DNA damage</keyword>
<evidence type="ECO:0000259" key="11">
    <source>
        <dbReference type="SMART" id="SM00533"/>
    </source>
</evidence>
<dbReference type="SMART" id="SM00534">
    <property type="entry name" value="MUTSac"/>
    <property type="match status" value="1"/>
</dbReference>
<keyword evidence="5" id="KW-0067">ATP-binding</keyword>
<evidence type="ECO:0000313" key="14">
    <source>
        <dbReference type="Proteomes" id="UP000192247"/>
    </source>
</evidence>
<reference evidence="13 14" key="1">
    <citation type="journal article" date="2017" name="Gigascience">
        <title>Draft genome of the honey bee ectoparasitic mite, Tropilaelaps mercedesae, is shaped by the parasitic life history.</title>
        <authorList>
            <person name="Dong X."/>
            <person name="Armstrong S.D."/>
            <person name="Xia D."/>
            <person name="Makepeace B.L."/>
            <person name="Darby A.C."/>
            <person name="Kadowaki T."/>
        </authorList>
    </citation>
    <scope>NUCLEOTIDE SEQUENCE [LARGE SCALE GENOMIC DNA]</scope>
    <source>
        <strain evidence="13">Wuxi-XJTLU</strain>
    </source>
</reference>
<sequence length="686" mass="77851">PATTVRFFHRKSYYTVHDEDATLASAQLLKVSVVKVQGIPSAWISQKNYEKFLRYLLLAKAYRVEVYDVNETSGSWEISLNASPGNLVEVEDILFSSDSNEDVDSHRNGIAALHLSNRGQQVVVGLAFCNPVLQTLRVVQLIDDVTLSKLQVLLVQISPKEMLIPAKLESLSRVTQLLKRNSIAFYELGHEHFSDKNLEQDLEKIYKFAKKQTKNVSILPELRVEPARRPLAALLSHLQLPSSPAAFGQFSLNELRPDQMMRLDPAAVEALNLLPIGDVVKQDTIYGLLCEARTPGGQRTLAEWIKQPLLDKAKIEERLDMVECLVQDDGMRTKLHGDLLRRFPDLSFMAKRLHLKKVRLVDLYKLYTIVRSLPSVLDTLSETNCGALEDAIVKRLKSLVEDFEKFIEMIEQVIDIERAETMREYLVQSSFDEALKELHEQITTCEKNSQELWDAAAREMRAEKGRVLKLDHGLDGGFVFRVANKEEKRVRDNRSFDIVDVKKQGISFVNRELRELNEDYIRLKNDYRVMQQTLVGDIIEVSSGYAEPLYHLAEVINQVDAIVGLAVAAVNGNFVRPKITDCDGEELKLKGIRHPLVERKRGNFVPNDVHFRRGERHFHVLTGPNMGGKSTYMRSIAVCVVMAQMGSFVPCDEAVVAIRDAVLTRVGAGDAIVRGRFTYIYIYIYI</sequence>
<dbReference type="Gene3D" id="3.40.50.300">
    <property type="entry name" value="P-loop containing nucleotide triphosphate hydrolases"/>
    <property type="match status" value="1"/>
</dbReference>
<evidence type="ECO:0000256" key="9">
    <source>
        <dbReference type="RuleBase" id="RU003756"/>
    </source>
</evidence>
<keyword evidence="3 9" id="KW-0547">Nucleotide-binding</keyword>
<evidence type="ECO:0000256" key="1">
    <source>
        <dbReference type="ARBA" id="ARBA00004123"/>
    </source>
</evidence>
<dbReference type="Gene3D" id="1.10.1420.10">
    <property type="match status" value="2"/>
</dbReference>
<evidence type="ECO:0000259" key="12">
    <source>
        <dbReference type="SMART" id="SM00534"/>
    </source>
</evidence>
<proteinExistence type="inferred from homology"/>
<dbReference type="Pfam" id="PF00488">
    <property type="entry name" value="MutS_V"/>
    <property type="match status" value="1"/>
</dbReference>
<dbReference type="InterPro" id="IPR045076">
    <property type="entry name" value="MutS"/>
</dbReference>
<evidence type="ECO:0000256" key="8">
    <source>
        <dbReference type="ARBA" id="ARBA00023242"/>
    </source>
</evidence>
<evidence type="ECO:0000256" key="6">
    <source>
        <dbReference type="ARBA" id="ARBA00023125"/>
    </source>
</evidence>
<keyword evidence="10" id="KW-0175">Coiled coil</keyword>
<dbReference type="GO" id="GO:0005524">
    <property type="term" value="F:ATP binding"/>
    <property type="evidence" value="ECO:0007669"/>
    <property type="project" value="UniProtKB-KW"/>
</dbReference>
<evidence type="ECO:0000256" key="3">
    <source>
        <dbReference type="ARBA" id="ARBA00022741"/>
    </source>
</evidence>
<dbReference type="InterPro" id="IPR007695">
    <property type="entry name" value="DNA_mismatch_repair_MutS-lik_N"/>
</dbReference>
<name>A0A1V9X694_9ACAR</name>
<dbReference type="InterPro" id="IPR011184">
    <property type="entry name" value="DNA_mismatch_repair_Msh2"/>
</dbReference>
<dbReference type="Pfam" id="PF05188">
    <property type="entry name" value="MutS_II"/>
    <property type="match status" value="1"/>
</dbReference>
<dbReference type="Pfam" id="PF01624">
    <property type="entry name" value="MutS_I"/>
    <property type="match status" value="1"/>
</dbReference>
<dbReference type="GO" id="GO:0140664">
    <property type="term" value="F:ATP-dependent DNA damage sensor activity"/>
    <property type="evidence" value="ECO:0007669"/>
    <property type="project" value="InterPro"/>
</dbReference>
<dbReference type="PANTHER" id="PTHR11361">
    <property type="entry name" value="DNA MISMATCH REPAIR PROTEIN MUTS FAMILY MEMBER"/>
    <property type="match status" value="1"/>
</dbReference>
<feature type="coiled-coil region" evidence="10">
    <location>
        <begin position="506"/>
        <end position="533"/>
    </location>
</feature>
<dbReference type="GO" id="GO:0032301">
    <property type="term" value="C:MutSalpha complex"/>
    <property type="evidence" value="ECO:0007669"/>
    <property type="project" value="TreeGrafter"/>
</dbReference>
<gene>
    <name evidence="13" type="ORF">BIW11_12593</name>
</gene>
<feature type="domain" description="DNA mismatch repair protein MutS core" evidence="11">
    <location>
        <begin position="280"/>
        <end position="600"/>
    </location>
</feature>
<dbReference type="InterPro" id="IPR027417">
    <property type="entry name" value="P-loop_NTPase"/>
</dbReference>
<keyword evidence="7 9" id="KW-0234">DNA repair</keyword>
<dbReference type="EMBL" id="MNPL01022958">
    <property type="protein sequence ID" value="OQR68918.1"/>
    <property type="molecule type" value="Genomic_DNA"/>
</dbReference>
<dbReference type="Gene3D" id="3.30.420.110">
    <property type="entry name" value="MutS, connector domain"/>
    <property type="match status" value="1"/>
</dbReference>
<dbReference type="InParanoid" id="A0A1V9X694"/>
<feature type="non-terminal residue" evidence="13">
    <location>
        <position position="686"/>
    </location>
</feature>
<dbReference type="InterPro" id="IPR036187">
    <property type="entry name" value="DNA_mismatch_repair_MutS_sf"/>
</dbReference>
<dbReference type="SUPFAM" id="SSF52540">
    <property type="entry name" value="P-loop containing nucleoside triphosphate hydrolases"/>
    <property type="match status" value="1"/>
</dbReference>
<comment type="caution">
    <text evidence="13">The sequence shown here is derived from an EMBL/GenBank/DDBJ whole genome shotgun (WGS) entry which is preliminary data.</text>
</comment>
<dbReference type="Proteomes" id="UP000192247">
    <property type="component" value="Unassembled WGS sequence"/>
</dbReference>
<keyword evidence="8" id="KW-0539">Nucleus</keyword>
<evidence type="ECO:0000313" key="13">
    <source>
        <dbReference type="EMBL" id="OQR68918.1"/>
    </source>
</evidence>
<dbReference type="FunCoup" id="A0A1V9X694">
    <property type="interactions" value="1691"/>
</dbReference>
<evidence type="ECO:0000256" key="2">
    <source>
        <dbReference type="ARBA" id="ARBA00006271"/>
    </source>
</evidence>
<keyword evidence="6 9" id="KW-0238">DNA-binding</keyword>
<comment type="similarity">
    <text evidence="2 9">Belongs to the DNA mismatch repair MutS family.</text>
</comment>
<dbReference type="InterPro" id="IPR036678">
    <property type="entry name" value="MutS_con_dom_sf"/>
</dbReference>
<dbReference type="GO" id="GO:0006298">
    <property type="term" value="P:mismatch repair"/>
    <property type="evidence" value="ECO:0007669"/>
    <property type="project" value="InterPro"/>
</dbReference>
<dbReference type="SUPFAM" id="SSF48334">
    <property type="entry name" value="DNA repair protein MutS, domain III"/>
    <property type="match status" value="1"/>
</dbReference>
<dbReference type="Gene3D" id="3.40.1170.10">
    <property type="entry name" value="DNA repair protein MutS, domain I"/>
    <property type="match status" value="1"/>
</dbReference>
<evidence type="ECO:0000256" key="4">
    <source>
        <dbReference type="ARBA" id="ARBA00022763"/>
    </source>
</evidence>
<dbReference type="InterPro" id="IPR000432">
    <property type="entry name" value="DNA_mismatch_repair_MutS_C"/>
</dbReference>
<evidence type="ECO:0000256" key="5">
    <source>
        <dbReference type="ARBA" id="ARBA00022840"/>
    </source>
</evidence>
<feature type="domain" description="DNA mismatch repair proteins mutS family" evidence="12">
    <location>
        <begin position="616"/>
        <end position="685"/>
    </location>
</feature>
<organism evidence="13 14">
    <name type="scientific">Tropilaelaps mercedesae</name>
    <dbReference type="NCBI Taxonomy" id="418985"/>
    <lineage>
        <taxon>Eukaryota</taxon>
        <taxon>Metazoa</taxon>
        <taxon>Ecdysozoa</taxon>
        <taxon>Arthropoda</taxon>
        <taxon>Chelicerata</taxon>
        <taxon>Arachnida</taxon>
        <taxon>Acari</taxon>
        <taxon>Parasitiformes</taxon>
        <taxon>Mesostigmata</taxon>
        <taxon>Gamasina</taxon>
        <taxon>Dermanyssoidea</taxon>
        <taxon>Laelapidae</taxon>
        <taxon>Tropilaelaps</taxon>
    </lineage>
</organism>
<dbReference type="InterPro" id="IPR007696">
    <property type="entry name" value="DNA_mismatch_repair_MutS_core"/>
</dbReference>
<dbReference type="STRING" id="418985.A0A1V9X694"/>
<dbReference type="OrthoDB" id="6499878at2759"/>
<protein>
    <submittedName>
        <fullName evidence="13">DNA mismatch repair protein Msh2-like</fullName>
    </submittedName>
</protein>
<evidence type="ECO:0000256" key="10">
    <source>
        <dbReference type="SAM" id="Coils"/>
    </source>
</evidence>
<feature type="non-terminal residue" evidence="13">
    <location>
        <position position="1"/>
    </location>
</feature>
<dbReference type="GO" id="GO:0030983">
    <property type="term" value="F:mismatched DNA binding"/>
    <property type="evidence" value="ECO:0007669"/>
    <property type="project" value="InterPro"/>
</dbReference>
<dbReference type="Pfam" id="PF05190">
    <property type="entry name" value="MutS_IV"/>
    <property type="match status" value="1"/>
</dbReference>